<protein>
    <submittedName>
        <fullName evidence="2">Retrotransposon protein, putative, Ty1-copia subclass</fullName>
    </submittedName>
</protein>
<accession>A0A6L2JD19</accession>
<reference evidence="2" key="1">
    <citation type="journal article" date="2019" name="Sci. Rep.">
        <title>Draft genome of Tanacetum cinerariifolium, the natural source of mosquito coil.</title>
        <authorList>
            <person name="Yamashiro T."/>
            <person name="Shiraishi A."/>
            <person name="Satake H."/>
            <person name="Nakayama K."/>
        </authorList>
    </citation>
    <scope>NUCLEOTIDE SEQUENCE</scope>
</reference>
<evidence type="ECO:0000256" key="1">
    <source>
        <dbReference type="SAM" id="MobiDB-lite"/>
    </source>
</evidence>
<organism evidence="2">
    <name type="scientific">Tanacetum cinerariifolium</name>
    <name type="common">Dalmatian daisy</name>
    <name type="synonym">Chrysanthemum cinerariifolium</name>
    <dbReference type="NCBI Taxonomy" id="118510"/>
    <lineage>
        <taxon>Eukaryota</taxon>
        <taxon>Viridiplantae</taxon>
        <taxon>Streptophyta</taxon>
        <taxon>Embryophyta</taxon>
        <taxon>Tracheophyta</taxon>
        <taxon>Spermatophyta</taxon>
        <taxon>Magnoliopsida</taxon>
        <taxon>eudicotyledons</taxon>
        <taxon>Gunneridae</taxon>
        <taxon>Pentapetalae</taxon>
        <taxon>asterids</taxon>
        <taxon>campanulids</taxon>
        <taxon>Asterales</taxon>
        <taxon>Asteraceae</taxon>
        <taxon>Asteroideae</taxon>
        <taxon>Anthemideae</taxon>
        <taxon>Anthemidinae</taxon>
        <taxon>Tanacetum</taxon>
    </lineage>
</organism>
<comment type="caution">
    <text evidence="2">The sequence shown here is derived from an EMBL/GenBank/DDBJ whole genome shotgun (WGS) entry which is preliminary data.</text>
</comment>
<feature type="compositionally biased region" description="Basic and acidic residues" evidence="1">
    <location>
        <begin position="425"/>
        <end position="436"/>
    </location>
</feature>
<gene>
    <name evidence="2" type="ORF">Tci_006707</name>
</gene>
<feature type="region of interest" description="Disordered" evidence="1">
    <location>
        <begin position="413"/>
        <end position="436"/>
    </location>
</feature>
<dbReference type="EMBL" id="BKCJ010000611">
    <property type="protein sequence ID" value="GEU34729.1"/>
    <property type="molecule type" value="Genomic_DNA"/>
</dbReference>
<dbReference type="AlphaFoldDB" id="A0A6L2JD19"/>
<name>A0A6L2JD19_TANCI</name>
<proteinExistence type="predicted"/>
<sequence>MHSMGKTLAELHAMLKLNKKGAKGKAKGKNKLAYAPKTKILPPLKRDNPTKESICHHCKEVGQWRRNCLSYHVELKKRKNANVSSTLASRSHKLLKMSGSDKGLEIIQEEDTQSSKNTSKEHNEVAPIEYELYDLDEPHNYKAAFADPESNKWLKAMNTKMQSLKDNQIWYLVDLSSIGELLDANGSSRRRLTWMAIQSSYLEKILKKFKMENSKKGYTPMMEKPDYKKSQGAKTPIKVQRMKRVPYASAIGSIMYAARCTRPDVAFAQNLCSRFEQNPEAEYIATAEASMEAVWIRKFIDGLGGVMPSNKRPIEMLCDNEPSLAIASYPKILKRKWGMSRNEGITHLFIPILKLKGQGDGMRCHGSVLSELEGLGRDQGEDVELFKAMEMYQGACKNIRIVWSKDVLNTMDVEDESGTPSSRGNQEEEHDERINELDEFDEDVDEFIFPEGDKFDIWLKGRVRK</sequence>
<evidence type="ECO:0000313" key="2">
    <source>
        <dbReference type="EMBL" id="GEU34729.1"/>
    </source>
</evidence>